<gene>
    <name evidence="2" type="ORF">HPB52_022850</name>
</gene>
<dbReference type="EMBL" id="JABSTV010001245">
    <property type="protein sequence ID" value="KAH7984576.1"/>
    <property type="molecule type" value="Genomic_DNA"/>
</dbReference>
<sequence>MDPAGSSTLLPVLKPEKTPDLAVLLWLRSNMSTYHHFGPTVPGQGALLSTANHQPTEHILASGVLLTFGRSRRLSGCYSLAAPEPSLRHVEGSYHFPASLGNGHPDERHKVSMELHRKYGPIFVEKLPGRYSVVHLSRAADIKNLYQEEGKEPVRIGATPFKRYRESRPQYYSDAGLLNL</sequence>
<keyword evidence="1" id="KW-0503">Monooxygenase</keyword>
<dbReference type="AlphaFoldDB" id="A0A9D4TBZ6"/>
<dbReference type="InterPro" id="IPR036396">
    <property type="entry name" value="Cyt_P450_sf"/>
</dbReference>
<proteinExistence type="predicted"/>
<reference evidence="2" key="1">
    <citation type="journal article" date="2020" name="Cell">
        <title>Large-Scale Comparative Analyses of Tick Genomes Elucidate Their Genetic Diversity and Vector Capacities.</title>
        <authorList>
            <consortium name="Tick Genome and Microbiome Consortium (TIGMIC)"/>
            <person name="Jia N."/>
            <person name="Wang J."/>
            <person name="Shi W."/>
            <person name="Du L."/>
            <person name="Sun Y."/>
            <person name="Zhan W."/>
            <person name="Jiang J.F."/>
            <person name="Wang Q."/>
            <person name="Zhang B."/>
            <person name="Ji P."/>
            <person name="Bell-Sakyi L."/>
            <person name="Cui X.M."/>
            <person name="Yuan T.T."/>
            <person name="Jiang B.G."/>
            <person name="Yang W.F."/>
            <person name="Lam T.T."/>
            <person name="Chang Q.C."/>
            <person name="Ding S.J."/>
            <person name="Wang X.J."/>
            <person name="Zhu J.G."/>
            <person name="Ruan X.D."/>
            <person name="Zhao L."/>
            <person name="Wei J.T."/>
            <person name="Ye R.Z."/>
            <person name="Que T.C."/>
            <person name="Du C.H."/>
            <person name="Zhou Y.H."/>
            <person name="Cheng J.X."/>
            <person name="Dai P.F."/>
            <person name="Guo W.B."/>
            <person name="Han X.H."/>
            <person name="Huang E.J."/>
            <person name="Li L.F."/>
            <person name="Wei W."/>
            <person name="Gao Y.C."/>
            <person name="Liu J.Z."/>
            <person name="Shao H.Z."/>
            <person name="Wang X."/>
            <person name="Wang C.C."/>
            <person name="Yang T.C."/>
            <person name="Huo Q.B."/>
            <person name="Li W."/>
            <person name="Chen H.Y."/>
            <person name="Chen S.E."/>
            <person name="Zhou L.G."/>
            <person name="Ni X.B."/>
            <person name="Tian J.H."/>
            <person name="Sheng Y."/>
            <person name="Liu T."/>
            <person name="Pan Y.S."/>
            <person name="Xia L.Y."/>
            <person name="Li J."/>
            <person name="Zhao F."/>
            <person name="Cao W.C."/>
        </authorList>
    </citation>
    <scope>NUCLEOTIDE SEQUENCE</scope>
    <source>
        <strain evidence="2">Rsan-2018</strain>
    </source>
</reference>
<dbReference type="Gene3D" id="1.10.630.10">
    <property type="entry name" value="Cytochrome P450"/>
    <property type="match status" value="1"/>
</dbReference>
<dbReference type="SUPFAM" id="SSF48264">
    <property type="entry name" value="Cytochrome P450"/>
    <property type="match status" value="1"/>
</dbReference>
<organism evidence="2 3">
    <name type="scientific">Rhipicephalus sanguineus</name>
    <name type="common">Brown dog tick</name>
    <name type="synonym">Ixodes sanguineus</name>
    <dbReference type="NCBI Taxonomy" id="34632"/>
    <lineage>
        <taxon>Eukaryota</taxon>
        <taxon>Metazoa</taxon>
        <taxon>Ecdysozoa</taxon>
        <taxon>Arthropoda</taxon>
        <taxon>Chelicerata</taxon>
        <taxon>Arachnida</taxon>
        <taxon>Acari</taxon>
        <taxon>Parasitiformes</taxon>
        <taxon>Ixodida</taxon>
        <taxon>Ixodoidea</taxon>
        <taxon>Ixodidae</taxon>
        <taxon>Rhipicephalinae</taxon>
        <taxon>Rhipicephalus</taxon>
        <taxon>Rhipicephalus</taxon>
    </lineage>
</organism>
<reference evidence="2" key="2">
    <citation type="submission" date="2021-09" db="EMBL/GenBank/DDBJ databases">
        <authorList>
            <person name="Jia N."/>
            <person name="Wang J."/>
            <person name="Shi W."/>
            <person name="Du L."/>
            <person name="Sun Y."/>
            <person name="Zhan W."/>
            <person name="Jiang J."/>
            <person name="Wang Q."/>
            <person name="Zhang B."/>
            <person name="Ji P."/>
            <person name="Sakyi L.B."/>
            <person name="Cui X."/>
            <person name="Yuan T."/>
            <person name="Jiang B."/>
            <person name="Yang W."/>
            <person name="Lam T.T.-Y."/>
            <person name="Chang Q."/>
            <person name="Ding S."/>
            <person name="Wang X."/>
            <person name="Zhu J."/>
            <person name="Ruan X."/>
            <person name="Zhao L."/>
            <person name="Wei J."/>
            <person name="Que T."/>
            <person name="Du C."/>
            <person name="Cheng J."/>
            <person name="Dai P."/>
            <person name="Han X."/>
            <person name="Huang E."/>
            <person name="Gao Y."/>
            <person name="Liu J."/>
            <person name="Shao H."/>
            <person name="Ye R."/>
            <person name="Li L."/>
            <person name="Wei W."/>
            <person name="Wang X."/>
            <person name="Wang C."/>
            <person name="Huo Q."/>
            <person name="Li W."/>
            <person name="Guo W."/>
            <person name="Chen H."/>
            <person name="Chen S."/>
            <person name="Zhou L."/>
            <person name="Zhou L."/>
            <person name="Ni X."/>
            <person name="Tian J."/>
            <person name="Zhou Y."/>
            <person name="Sheng Y."/>
            <person name="Liu T."/>
            <person name="Pan Y."/>
            <person name="Xia L."/>
            <person name="Li J."/>
            <person name="Zhao F."/>
            <person name="Cao W."/>
        </authorList>
    </citation>
    <scope>NUCLEOTIDE SEQUENCE</scope>
    <source>
        <strain evidence="2">Rsan-2018</strain>
        <tissue evidence="2">Larvae</tissue>
    </source>
</reference>
<dbReference type="GO" id="GO:0005506">
    <property type="term" value="F:iron ion binding"/>
    <property type="evidence" value="ECO:0007669"/>
    <property type="project" value="InterPro"/>
</dbReference>
<evidence type="ECO:0000256" key="1">
    <source>
        <dbReference type="ARBA" id="ARBA00023033"/>
    </source>
</evidence>
<dbReference type="GO" id="GO:0004497">
    <property type="term" value="F:monooxygenase activity"/>
    <property type="evidence" value="ECO:0007669"/>
    <property type="project" value="UniProtKB-KW"/>
</dbReference>
<protein>
    <submittedName>
        <fullName evidence="2">Uncharacterized protein</fullName>
    </submittedName>
</protein>
<dbReference type="GO" id="GO:0020037">
    <property type="term" value="F:heme binding"/>
    <property type="evidence" value="ECO:0007669"/>
    <property type="project" value="InterPro"/>
</dbReference>
<comment type="caution">
    <text evidence="2">The sequence shown here is derived from an EMBL/GenBank/DDBJ whole genome shotgun (WGS) entry which is preliminary data.</text>
</comment>
<evidence type="ECO:0000313" key="2">
    <source>
        <dbReference type="EMBL" id="KAH7984576.1"/>
    </source>
</evidence>
<accession>A0A9D4TBZ6</accession>
<name>A0A9D4TBZ6_RHISA</name>
<keyword evidence="3" id="KW-1185">Reference proteome</keyword>
<keyword evidence="1" id="KW-0560">Oxidoreductase</keyword>
<dbReference type="GO" id="GO:0016705">
    <property type="term" value="F:oxidoreductase activity, acting on paired donors, with incorporation or reduction of molecular oxygen"/>
    <property type="evidence" value="ECO:0007669"/>
    <property type="project" value="InterPro"/>
</dbReference>
<dbReference type="VEuPathDB" id="VectorBase:RSAN_038532"/>
<dbReference type="Proteomes" id="UP000821837">
    <property type="component" value="Chromosome 1"/>
</dbReference>
<evidence type="ECO:0000313" key="3">
    <source>
        <dbReference type="Proteomes" id="UP000821837"/>
    </source>
</evidence>